<sequence>MPRACREDMKQLAITLGALLLSGSAWADTHQTGKITKLVVESTFVSVWLEGQPTNNECASDGRWTIDLASDKSGREKYAAILSAASSRTQIGFHALTSEGCGVFGAKKIYYFDLAY</sequence>
<dbReference type="KEGG" id="sml:Smlt1357"/>
<feature type="signal peptide" evidence="1">
    <location>
        <begin position="1"/>
        <end position="27"/>
    </location>
</feature>
<keyword evidence="3" id="KW-1185">Reference proteome</keyword>
<gene>
    <name evidence="2" type="ordered locus">Smlt1357</name>
</gene>
<dbReference type="HOGENOM" id="CLU_2195336_0_0_6"/>
<dbReference type="Proteomes" id="UP000008840">
    <property type="component" value="Chromosome"/>
</dbReference>
<dbReference type="EMBL" id="AM743169">
    <property type="protein sequence ID" value="CAQ44903.1"/>
    <property type="molecule type" value="Genomic_DNA"/>
</dbReference>
<protein>
    <submittedName>
        <fullName evidence="2">Uncharacterized protein</fullName>
    </submittedName>
</protein>
<proteinExistence type="predicted"/>
<name>B2FU97_STRMK</name>
<feature type="chain" id="PRO_5002777672" evidence="1">
    <location>
        <begin position="28"/>
        <end position="116"/>
    </location>
</feature>
<evidence type="ECO:0000256" key="1">
    <source>
        <dbReference type="SAM" id="SignalP"/>
    </source>
</evidence>
<evidence type="ECO:0000313" key="3">
    <source>
        <dbReference type="Proteomes" id="UP000008840"/>
    </source>
</evidence>
<dbReference type="EnsemblBacteria" id="CAQ44903">
    <property type="protein sequence ID" value="CAQ44903"/>
    <property type="gene ID" value="Smlt1357"/>
</dbReference>
<reference evidence="2 3" key="1">
    <citation type="journal article" date="2008" name="Genome Biol.">
        <title>The complete genome, comparative and functional analysis of Stenotrophomonas maltophilia reveals an organism heavily shielded by drug resistance determinants.</title>
        <authorList>
            <person name="Crossman L.C."/>
            <person name="Gould V.C."/>
            <person name="Dow J.M."/>
            <person name="Vernikos G.S."/>
            <person name="Okazaki A."/>
            <person name="Sebaihia M."/>
            <person name="Saunders D."/>
            <person name="Arrowsmith C."/>
            <person name="Carver T."/>
            <person name="Peters N."/>
            <person name="Adlem E."/>
            <person name="Kerhornou A."/>
            <person name="Lord A."/>
            <person name="Murphy L."/>
            <person name="Seeger K."/>
            <person name="Squares R."/>
            <person name="Rutter S."/>
            <person name="Quail M.A."/>
            <person name="Rajandream M.A."/>
            <person name="Harris D."/>
            <person name="Churcher C."/>
            <person name="Bentley S.D."/>
            <person name="Parkhill J."/>
            <person name="Thomson N.R."/>
            <person name="Avison M.B."/>
        </authorList>
    </citation>
    <scope>NUCLEOTIDE SEQUENCE [LARGE SCALE GENOMIC DNA]</scope>
    <source>
        <strain evidence="2 3">K279a</strain>
    </source>
</reference>
<dbReference type="AlphaFoldDB" id="B2FU97"/>
<accession>B2FU97</accession>
<keyword evidence="1" id="KW-0732">Signal</keyword>
<organism evidence="2 3">
    <name type="scientific">Stenotrophomonas maltophilia (strain K279a)</name>
    <dbReference type="NCBI Taxonomy" id="522373"/>
    <lineage>
        <taxon>Bacteria</taxon>
        <taxon>Pseudomonadati</taxon>
        <taxon>Pseudomonadota</taxon>
        <taxon>Gammaproteobacteria</taxon>
        <taxon>Lysobacterales</taxon>
        <taxon>Lysobacteraceae</taxon>
        <taxon>Stenotrophomonas</taxon>
        <taxon>Stenotrophomonas maltophilia group</taxon>
    </lineage>
</organism>
<evidence type="ECO:0000313" key="2">
    <source>
        <dbReference type="EMBL" id="CAQ44903.1"/>
    </source>
</evidence>